<sequence length="91" mass="9908">MDMPRRRGLDSSVGSGFAPWPRGRGFETQPSTVRAPTGWRNTLVKNMITNKEKMERWRKRCDDDDDDGGGGGGGGGGGAERGKLMIHTNSE</sequence>
<feature type="compositionally biased region" description="Polar residues" evidence="1">
    <location>
        <begin position="28"/>
        <end position="37"/>
    </location>
</feature>
<dbReference type="Proteomes" id="UP000762676">
    <property type="component" value="Unassembled WGS sequence"/>
</dbReference>
<name>A0AAV4HRG1_9GAST</name>
<reference evidence="2 3" key="1">
    <citation type="journal article" date="2021" name="Elife">
        <title>Chloroplast acquisition without the gene transfer in kleptoplastic sea slugs, Plakobranchus ocellatus.</title>
        <authorList>
            <person name="Maeda T."/>
            <person name="Takahashi S."/>
            <person name="Yoshida T."/>
            <person name="Shimamura S."/>
            <person name="Takaki Y."/>
            <person name="Nagai Y."/>
            <person name="Toyoda A."/>
            <person name="Suzuki Y."/>
            <person name="Arimoto A."/>
            <person name="Ishii H."/>
            <person name="Satoh N."/>
            <person name="Nishiyama T."/>
            <person name="Hasebe M."/>
            <person name="Maruyama T."/>
            <person name="Minagawa J."/>
            <person name="Obokata J."/>
            <person name="Shigenobu S."/>
        </authorList>
    </citation>
    <scope>NUCLEOTIDE SEQUENCE [LARGE SCALE GENOMIC DNA]</scope>
</reference>
<organism evidence="2 3">
    <name type="scientific">Elysia marginata</name>
    <dbReference type="NCBI Taxonomy" id="1093978"/>
    <lineage>
        <taxon>Eukaryota</taxon>
        <taxon>Metazoa</taxon>
        <taxon>Spiralia</taxon>
        <taxon>Lophotrochozoa</taxon>
        <taxon>Mollusca</taxon>
        <taxon>Gastropoda</taxon>
        <taxon>Heterobranchia</taxon>
        <taxon>Euthyneura</taxon>
        <taxon>Panpulmonata</taxon>
        <taxon>Sacoglossa</taxon>
        <taxon>Placobranchoidea</taxon>
        <taxon>Plakobranchidae</taxon>
        <taxon>Elysia</taxon>
    </lineage>
</organism>
<keyword evidence="3" id="KW-1185">Reference proteome</keyword>
<feature type="compositionally biased region" description="Gly residues" evidence="1">
    <location>
        <begin position="69"/>
        <end position="79"/>
    </location>
</feature>
<dbReference type="EMBL" id="BMAT01005749">
    <property type="protein sequence ID" value="GFR99275.1"/>
    <property type="molecule type" value="Genomic_DNA"/>
</dbReference>
<gene>
    <name evidence="2" type="ORF">ElyMa_002789500</name>
</gene>
<evidence type="ECO:0000313" key="3">
    <source>
        <dbReference type="Proteomes" id="UP000762676"/>
    </source>
</evidence>
<feature type="region of interest" description="Disordered" evidence="1">
    <location>
        <begin position="1"/>
        <end position="37"/>
    </location>
</feature>
<proteinExistence type="predicted"/>
<feature type="region of interest" description="Disordered" evidence="1">
    <location>
        <begin position="55"/>
        <end position="91"/>
    </location>
</feature>
<dbReference type="AlphaFoldDB" id="A0AAV4HRG1"/>
<accession>A0AAV4HRG1</accession>
<evidence type="ECO:0000256" key="1">
    <source>
        <dbReference type="SAM" id="MobiDB-lite"/>
    </source>
</evidence>
<comment type="caution">
    <text evidence="2">The sequence shown here is derived from an EMBL/GenBank/DDBJ whole genome shotgun (WGS) entry which is preliminary data.</text>
</comment>
<protein>
    <submittedName>
        <fullName evidence="2">Uncharacterized protein</fullName>
    </submittedName>
</protein>
<evidence type="ECO:0000313" key="2">
    <source>
        <dbReference type="EMBL" id="GFR99275.1"/>
    </source>
</evidence>